<dbReference type="InterPro" id="IPR038610">
    <property type="entry name" value="FliK-like_C_sf"/>
</dbReference>
<feature type="region of interest" description="Disordered" evidence="1">
    <location>
        <begin position="333"/>
        <end position="362"/>
    </location>
</feature>
<feature type="compositionally biased region" description="Low complexity" evidence="1">
    <location>
        <begin position="340"/>
        <end position="350"/>
    </location>
</feature>
<proteinExistence type="predicted"/>
<dbReference type="InterPro" id="IPR021136">
    <property type="entry name" value="Flagellar_hook_control-like_C"/>
</dbReference>
<reference evidence="3" key="1">
    <citation type="submission" date="2019-08" db="EMBL/GenBank/DDBJ databases">
        <authorList>
            <person name="Kucharzyk K."/>
            <person name="Murdoch R.W."/>
            <person name="Higgins S."/>
            <person name="Loffler F."/>
        </authorList>
    </citation>
    <scope>NUCLEOTIDE SEQUENCE</scope>
</reference>
<evidence type="ECO:0000259" key="2">
    <source>
        <dbReference type="Pfam" id="PF02120"/>
    </source>
</evidence>
<dbReference type="AlphaFoldDB" id="A0A644XZ58"/>
<organism evidence="3">
    <name type="scientific">bioreactor metagenome</name>
    <dbReference type="NCBI Taxonomy" id="1076179"/>
    <lineage>
        <taxon>unclassified sequences</taxon>
        <taxon>metagenomes</taxon>
        <taxon>ecological metagenomes</taxon>
    </lineage>
</organism>
<comment type="caution">
    <text evidence="3">The sequence shown here is derived from an EMBL/GenBank/DDBJ whole genome shotgun (WGS) entry which is preliminary data.</text>
</comment>
<dbReference type="Pfam" id="PF02120">
    <property type="entry name" value="Flg_hook"/>
    <property type="match status" value="1"/>
</dbReference>
<evidence type="ECO:0000313" key="3">
    <source>
        <dbReference type="EMBL" id="MPM21389.1"/>
    </source>
</evidence>
<feature type="domain" description="Flagellar hook-length control protein-like C-terminal" evidence="2">
    <location>
        <begin position="255"/>
        <end position="322"/>
    </location>
</feature>
<gene>
    <name evidence="3" type="ORF">SDC9_67833</name>
</gene>
<protein>
    <recommendedName>
        <fullName evidence="2">Flagellar hook-length control protein-like C-terminal domain-containing protein</fullName>
    </recommendedName>
</protein>
<dbReference type="EMBL" id="VSSQ01003580">
    <property type="protein sequence ID" value="MPM21389.1"/>
    <property type="molecule type" value="Genomic_DNA"/>
</dbReference>
<evidence type="ECO:0000256" key="1">
    <source>
        <dbReference type="SAM" id="MobiDB-lite"/>
    </source>
</evidence>
<name>A0A644XZ58_9ZZZZ</name>
<accession>A0A644XZ58</accession>
<dbReference type="CDD" id="cd17470">
    <property type="entry name" value="T3SS_Flik_C"/>
    <property type="match status" value="1"/>
</dbReference>
<dbReference type="Gene3D" id="3.30.750.140">
    <property type="match status" value="1"/>
</dbReference>
<sequence>MNVNLSGMIPGQLGQLGQMPKNMAAVSTKENSFINLLDSLMAENIPGTLIAATTVDNPDVSVKDVNLLEIIGKDMDLSKSSDSVTTSYEQLGLKEIEPTEKVKKDTDENLMASIEVMSQYLAYVPNLETDNYEVIKADDSMKVFNELINQSKPKSDSMQSLKIQEQNPAQEKINPDVPQTEIIKEISTYAEKLITHIENSRSKLKNEIDLNANLADKNKLMFSDNKIIQVSDESSYIKSSAISQIKDKIELMVNERTNGTKEVTMELQPEKLGKVNIKMFYEGNKLTVEIKALNEETSKLLMSNSQELAKVLNKAVDSNVNVIVKHDETAYGQNPLDYDQNQNKNQQKNNYTYSGNDRDDDDDIFSQIMNSTA</sequence>